<protein>
    <submittedName>
        <fullName evidence="2">Septin-type guanine nucleotide-binding (G) domain-containing protein</fullName>
    </submittedName>
</protein>
<dbReference type="GO" id="GO:0005525">
    <property type="term" value="F:GTP binding"/>
    <property type="evidence" value="ECO:0007669"/>
    <property type="project" value="InterPro"/>
</dbReference>
<reference evidence="2 3" key="1">
    <citation type="submission" date="2018-06" db="EMBL/GenBank/DDBJ databases">
        <title>Comparative genomics reveals the genomic features of Rhizophagus irregularis, R. cerebriforme, R. diaphanum and Gigaspora rosea, and their symbiotic lifestyle signature.</title>
        <authorList>
            <person name="Morin E."/>
            <person name="San Clemente H."/>
            <person name="Chen E.C.H."/>
            <person name="De La Providencia I."/>
            <person name="Hainaut M."/>
            <person name="Kuo A."/>
            <person name="Kohler A."/>
            <person name="Murat C."/>
            <person name="Tang N."/>
            <person name="Roy S."/>
            <person name="Loubradou J."/>
            <person name="Henrissat B."/>
            <person name="Grigoriev I.V."/>
            <person name="Corradi N."/>
            <person name="Roux C."/>
            <person name="Martin F.M."/>
        </authorList>
    </citation>
    <scope>NUCLEOTIDE SEQUENCE [LARGE SCALE GENOMIC DNA]</scope>
    <source>
        <strain evidence="2 3">DAOM 194757</strain>
    </source>
</reference>
<comment type="caution">
    <text evidence="2">The sequence shown here is derived from an EMBL/GenBank/DDBJ whole genome shotgun (WGS) entry which is preliminary data.</text>
</comment>
<gene>
    <name evidence="2" type="ORF">C2G38_2263827</name>
</gene>
<keyword evidence="3" id="KW-1185">Reference proteome</keyword>
<accession>A0A397W0L6</accession>
<evidence type="ECO:0000313" key="2">
    <source>
        <dbReference type="EMBL" id="RIB26819.1"/>
    </source>
</evidence>
<dbReference type="Pfam" id="PF00735">
    <property type="entry name" value="Septin"/>
    <property type="match status" value="1"/>
</dbReference>
<dbReference type="InterPro" id="IPR030379">
    <property type="entry name" value="G_SEPTIN_dom"/>
</dbReference>
<evidence type="ECO:0000259" key="1">
    <source>
        <dbReference type="PROSITE" id="PS51719"/>
    </source>
</evidence>
<sequence>MKCLSPCVNVIPVIGKADTFTPGPRTIYIKIIEDIDYYNIPIYNFLEEDDEETVEENSELWALLPFAIVKSEEEIVVNGRTVYGRQYPWGVVEVISLHCCSFHLQDLKEIIHNFLYKNYRTKKLS</sequence>
<dbReference type="PANTHER" id="PTHR18884">
    <property type="entry name" value="SEPTIN"/>
    <property type="match status" value="1"/>
</dbReference>
<dbReference type="InterPro" id="IPR027417">
    <property type="entry name" value="P-loop_NTPase"/>
</dbReference>
<name>A0A397W0L6_9GLOM</name>
<evidence type="ECO:0000313" key="3">
    <source>
        <dbReference type="Proteomes" id="UP000266673"/>
    </source>
</evidence>
<dbReference type="EMBL" id="QKWP01000122">
    <property type="protein sequence ID" value="RIB26819.1"/>
    <property type="molecule type" value="Genomic_DNA"/>
</dbReference>
<dbReference type="PROSITE" id="PS51719">
    <property type="entry name" value="G_SEPTIN"/>
    <property type="match status" value="1"/>
</dbReference>
<dbReference type="STRING" id="44941.A0A397W0L6"/>
<organism evidence="2 3">
    <name type="scientific">Gigaspora rosea</name>
    <dbReference type="NCBI Taxonomy" id="44941"/>
    <lineage>
        <taxon>Eukaryota</taxon>
        <taxon>Fungi</taxon>
        <taxon>Fungi incertae sedis</taxon>
        <taxon>Mucoromycota</taxon>
        <taxon>Glomeromycotina</taxon>
        <taxon>Glomeromycetes</taxon>
        <taxon>Diversisporales</taxon>
        <taxon>Gigasporaceae</taxon>
        <taxon>Gigaspora</taxon>
    </lineage>
</organism>
<dbReference type="OrthoDB" id="416553at2759"/>
<feature type="non-terminal residue" evidence="2">
    <location>
        <position position="125"/>
    </location>
</feature>
<dbReference type="AlphaFoldDB" id="A0A397W0L6"/>
<proteinExistence type="predicted"/>
<feature type="domain" description="Septin-type G" evidence="1">
    <location>
        <begin position="1"/>
        <end position="125"/>
    </location>
</feature>
<dbReference type="Proteomes" id="UP000266673">
    <property type="component" value="Unassembled WGS sequence"/>
</dbReference>
<dbReference type="Gene3D" id="3.40.50.300">
    <property type="entry name" value="P-loop containing nucleotide triphosphate hydrolases"/>
    <property type="match status" value="1"/>
</dbReference>